<proteinExistence type="predicted"/>
<sequence>MQLEHGDDYCTSWYAMKEALRRRFAPPFEPEKNILSSSGSSDLVASKFSSATPFEKNNSTNQPAIMGLPSDIPTATSIAGEDVPLNTSISDISSPLEQQAGVPEQISIDERVDLSLAAGLHATDSSCDTQPDIKIDDNDVASNGLSMMAREVHSDGTTIDVRG</sequence>
<keyword evidence="3" id="KW-1185">Reference proteome</keyword>
<feature type="compositionally biased region" description="Polar residues" evidence="1">
    <location>
        <begin position="52"/>
        <end position="63"/>
    </location>
</feature>
<dbReference type="Proteomes" id="UP000823388">
    <property type="component" value="Chromosome 3N"/>
</dbReference>
<name>A0A8T0U7H6_PANVG</name>
<protein>
    <submittedName>
        <fullName evidence="2">Uncharacterized protein</fullName>
    </submittedName>
</protein>
<accession>A0A8T0U7H6</accession>
<dbReference type="AlphaFoldDB" id="A0A8T0U7H6"/>
<reference evidence="2" key="1">
    <citation type="submission" date="2020-05" db="EMBL/GenBank/DDBJ databases">
        <title>WGS assembly of Panicum virgatum.</title>
        <authorList>
            <person name="Lovell J.T."/>
            <person name="Jenkins J."/>
            <person name="Shu S."/>
            <person name="Juenger T.E."/>
            <person name="Schmutz J."/>
        </authorList>
    </citation>
    <scope>NUCLEOTIDE SEQUENCE</scope>
    <source>
        <strain evidence="2">AP13</strain>
    </source>
</reference>
<comment type="caution">
    <text evidence="2">The sequence shown here is derived from an EMBL/GenBank/DDBJ whole genome shotgun (WGS) entry which is preliminary data.</text>
</comment>
<feature type="region of interest" description="Disordered" evidence="1">
    <location>
        <begin position="52"/>
        <end position="79"/>
    </location>
</feature>
<evidence type="ECO:0000256" key="1">
    <source>
        <dbReference type="SAM" id="MobiDB-lite"/>
    </source>
</evidence>
<evidence type="ECO:0000313" key="3">
    <source>
        <dbReference type="Proteomes" id="UP000823388"/>
    </source>
</evidence>
<dbReference type="EMBL" id="CM029042">
    <property type="protein sequence ID" value="KAG2620061.1"/>
    <property type="molecule type" value="Genomic_DNA"/>
</dbReference>
<gene>
    <name evidence="2" type="ORF">PVAP13_3NG106901</name>
</gene>
<evidence type="ECO:0000313" key="2">
    <source>
        <dbReference type="EMBL" id="KAG2620061.1"/>
    </source>
</evidence>
<organism evidence="2 3">
    <name type="scientific">Panicum virgatum</name>
    <name type="common">Blackwell switchgrass</name>
    <dbReference type="NCBI Taxonomy" id="38727"/>
    <lineage>
        <taxon>Eukaryota</taxon>
        <taxon>Viridiplantae</taxon>
        <taxon>Streptophyta</taxon>
        <taxon>Embryophyta</taxon>
        <taxon>Tracheophyta</taxon>
        <taxon>Spermatophyta</taxon>
        <taxon>Magnoliopsida</taxon>
        <taxon>Liliopsida</taxon>
        <taxon>Poales</taxon>
        <taxon>Poaceae</taxon>
        <taxon>PACMAD clade</taxon>
        <taxon>Panicoideae</taxon>
        <taxon>Panicodae</taxon>
        <taxon>Paniceae</taxon>
        <taxon>Panicinae</taxon>
        <taxon>Panicum</taxon>
        <taxon>Panicum sect. Hiantes</taxon>
    </lineage>
</organism>